<name>A0A0N5AFY4_9BILA</name>
<feature type="region of interest" description="Disordered" evidence="1">
    <location>
        <begin position="407"/>
        <end position="437"/>
    </location>
</feature>
<dbReference type="AlphaFoldDB" id="A0A0N5AFY4"/>
<evidence type="ECO:0000313" key="3">
    <source>
        <dbReference type="WBParaSite" id="SMUV_0000320701-mRNA-1"/>
    </source>
</evidence>
<feature type="compositionally biased region" description="Polar residues" evidence="1">
    <location>
        <begin position="230"/>
        <end position="253"/>
    </location>
</feature>
<feature type="compositionally biased region" description="Basic and acidic residues" evidence="1">
    <location>
        <begin position="369"/>
        <end position="382"/>
    </location>
</feature>
<protein>
    <submittedName>
        <fullName evidence="3">SH2 domain-containing protein</fullName>
    </submittedName>
</protein>
<keyword evidence="2" id="KW-1185">Reference proteome</keyword>
<reference evidence="3" key="1">
    <citation type="submission" date="2017-02" db="UniProtKB">
        <authorList>
            <consortium name="WormBaseParasite"/>
        </authorList>
    </citation>
    <scope>IDENTIFICATION</scope>
</reference>
<feature type="compositionally biased region" description="Polar residues" evidence="1">
    <location>
        <begin position="81"/>
        <end position="97"/>
    </location>
</feature>
<dbReference type="Proteomes" id="UP000046393">
    <property type="component" value="Unplaced"/>
</dbReference>
<feature type="region of interest" description="Disordered" evidence="1">
    <location>
        <begin position="81"/>
        <end position="101"/>
    </location>
</feature>
<evidence type="ECO:0000313" key="2">
    <source>
        <dbReference type="Proteomes" id="UP000046393"/>
    </source>
</evidence>
<feature type="compositionally biased region" description="Basic and acidic residues" evidence="1">
    <location>
        <begin position="407"/>
        <end position="425"/>
    </location>
</feature>
<organism evidence="2 3">
    <name type="scientific">Syphacia muris</name>
    <dbReference type="NCBI Taxonomy" id="451379"/>
    <lineage>
        <taxon>Eukaryota</taxon>
        <taxon>Metazoa</taxon>
        <taxon>Ecdysozoa</taxon>
        <taxon>Nematoda</taxon>
        <taxon>Chromadorea</taxon>
        <taxon>Rhabditida</taxon>
        <taxon>Spirurina</taxon>
        <taxon>Oxyuridomorpha</taxon>
        <taxon>Oxyuroidea</taxon>
        <taxon>Oxyuridae</taxon>
        <taxon>Syphacia</taxon>
    </lineage>
</organism>
<feature type="region of interest" description="Disordered" evidence="1">
    <location>
        <begin position="365"/>
        <end position="385"/>
    </location>
</feature>
<feature type="region of interest" description="Disordered" evidence="1">
    <location>
        <begin position="216"/>
        <end position="267"/>
    </location>
</feature>
<sequence length="488" mass="54994">MAGGQLCVDLKLKITTYGSHNGMIIHSGVQHTNRKPNSASGIWPYKTSMHSKIPSPVEFTEGQLALQDKHSEPIAEVQSPINTQPASGLSHSLSSLNPAFDEFNKPNKAELNISHTQQPESSSYSNCYNSTAINDPATVNDYLNPIQPPGSYGTRYNHLDIPTHSKSYSNYGNQQLTADVPSACETENRKPSPQQRSHKFISEGYNENFEAQSWSVQEDSRNQHRLPLGSSKQWNNLQYPLSDSLNRSDTNRNARSRSIPRNAKSEESFHLYQTRDALGNIRYECEDDFSENEIGMELINTDENPKESGNQYDHETKVQTSASEKSVDKIKELQKAVEDALPFARLPTYEELILATNKNFAVPKNCDMPSKESKDTEVDASRNKHSVKNRYNSQKWLTETYIFNSEHQKDDSEGQCEKSGFKTEDEAPPMSPIDLNAVPSKPILQCYRRPSRKDSLRKSVRFPPAQPKVVAEDHRLLITELDLSEIGS</sequence>
<accession>A0A0N5AFY4</accession>
<proteinExistence type="predicted"/>
<dbReference type="WBParaSite" id="SMUV_0000320701-mRNA-1">
    <property type="protein sequence ID" value="SMUV_0000320701-mRNA-1"/>
    <property type="gene ID" value="SMUV_0000320701"/>
</dbReference>
<evidence type="ECO:0000256" key="1">
    <source>
        <dbReference type="SAM" id="MobiDB-lite"/>
    </source>
</evidence>